<dbReference type="Gene3D" id="3.90.79.10">
    <property type="entry name" value="Nucleoside Triphosphate Pyrophosphohydrolase"/>
    <property type="match status" value="1"/>
</dbReference>
<dbReference type="PANTHER" id="PTHR43736">
    <property type="entry name" value="ADP-RIBOSE PYROPHOSPHATASE"/>
    <property type="match status" value="1"/>
</dbReference>
<comment type="caution">
    <text evidence="2">The sequence shown here is derived from an EMBL/GenBank/DDBJ whole genome shotgun (WGS) entry which is preliminary data.</text>
</comment>
<keyword evidence="3" id="KW-1185">Reference proteome</keyword>
<dbReference type="RefSeq" id="WP_159584871.1">
    <property type="nucleotide sequence ID" value="NZ_JBIPKE010000017.1"/>
</dbReference>
<dbReference type="InterPro" id="IPR036388">
    <property type="entry name" value="WH-like_DNA-bd_sf"/>
</dbReference>
<reference evidence="2 3" key="1">
    <citation type="journal article" date="2013" name="Int. J. Syst. Evol. Microbiol.">
        <title>Marinoscillum luteum sp. nov., isolated from marine sediment.</title>
        <authorList>
            <person name="Cha I.T."/>
            <person name="Park S.J."/>
            <person name="Kim S.J."/>
            <person name="Kim J.G."/>
            <person name="Jung M.Y."/>
            <person name="Shin K.S."/>
            <person name="Kwon K.K."/>
            <person name="Yang S.H."/>
            <person name="Seo Y.S."/>
            <person name="Rhee S.K."/>
        </authorList>
    </citation>
    <scope>NUCLEOTIDE SEQUENCE [LARGE SCALE GENOMIC DNA]</scope>
    <source>
        <strain evidence="2 3">KCTC 23939</strain>
    </source>
</reference>
<accession>A0ABW7NC74</accession>
<dbReference type="Pfam" id="PF00293">
    <property type="entry name" value="NUDIX"/>
    <property type="match status" value="1"/>
</dbReference>
<name>A0ABW7NC74_9BACT</name>
<dbReference type="InterPro" id="IPR000086">
    <property type="entry name" value="NUDIX_hydrolase_dom"/>
</dbReference>
<dbReference type="InterPro" id="IPR036390">
    <property type="entry name" value="WH_DNA-bd_sf"/>
</dbReference>
<dbReference type="EMBL" id="JBIPKE010000017">
    <property type="protein sequence ID" value="MFH6984369.1"/>
    <property type="molecule type" value="Genomic_DNA"/>
</dbReference>
<evidence type="ECO:0000259" key="1">
    <source>
        <dbReference type="PROSITE" id="PS51462"/>
    </source>
</evidence>
<protein>
    <submittedName>
        <fullName evidence="2">NUDIX domain-containing protein</fullName>
    </submittedName>
</protein>
<sequence length="246" mass="28529">MQTENFHPGLSIDCVIFGFHENELKVLLLKLKKDDRWALPGGFVEKDKDVDSEAVRVLKKRTGLDHIFLKQFHLFGDVDRIEPSHSDTMVKKGVIPPELKGWFDQRFVTVGYYALVEYSRVKAPTPDLTSERCDWRPLSDLPPMMLDHAQILKKAHQTLKKELNDQPIGLNLLPEHFTMPELQALYETVLEKSLDRRNFRRKMLSYDILIQTDLQRKGGAHKAPLLYKFDKEKYNNAILSGLQSGW</sequence>
<evidence type="ECO:0000313" key="3">
    <source>
        <dbReference type="Proteomes" id="UP001610063"/>
    </source>
</evidence>
<organism evidence="2 3">
    <name type="scientific">Marinoscillum luteum</name>
    <dbReference type="NCBI Taxonomy" id="861051"/>
    <lineage>
        <taxon>Bacteria</taxon>
        <taxon>Pseudomonadati</taxon>
        <taxon>Bacteroidota</taxon>
        <taxon>Cytophagia</taxon>
        <taxon>Cytophagales</taxon>
        <taxon>Reichenbachiellaceae</taxon>
        <taxon>Marinoscillum</taxon>
    </lineage>
</organism>
<feature type="domain" description="Nudix hydrolase" evidence="1">
    <location>
        <begin position="9"/>
        <end position="160"/>
    </location>
</feature>
<proteinExistence type="predicted"/>
<evidence type="ECO:0000313" key="2">
    <source>
        <dbReference type="EMBL" id="MFH6984369.1"/>
    </source>
</evidence>
<dbReference type="Pfam" id="PF21906">
    <property type="entry name" value="WHD_NrtR"/>
    <property type="match status" value="1"/>
</dbReference>
<dbReference type="PANTHER" id="PTHR43736:SF4">
    <property type="entry name" value="SLR1690 PROTEIN"/>
    <property type="match status" value="1"/>
</dbReference>
<gene>
    <name evidence="2" type="ORF">ACHKAR_13030</name>
</gene>
<dbReference type="SUPFAM" id="SSF55811">
    <property type="entry name" value="Nudix"/>
    <property type="match status" value="1"/>
</dbReference>
<dbReference type="Proteomes" id="UP001610063">
    <property type="component" value="Unassembled WGS sequence"/>
</dbReference>
<dbReference type="InterPro" id="IPR054105">
    <property type="entry name" value="WHD_NrtR"/>
</dbReference>
<dbReference type="InterPro" id="IPR015797">
    <property type="entry name" value="NUDIX_hydrolase-like_dom_sf"/>
</dbReference>
<dbReference type="PROSITE" id="PS51462">
    <property type="entry name" value="NUDIX"/>
    <property type="match status" value="1"/>
</dbReference>
<dbReference type="Gene3D" id="1.10.10.10">
    <property type="entry name" value="Winged helix-like DNA-binding domain superfamily/Winged helix DNA-binding domain"/>
    <property type="match status" value="1"/>
</dbReference>
<dbReference type="SUPFAM" id="SSF46785">
    <property type="entry name" value="Winged helix' DNA-binding domain"/>
    <property type="match status" value="1"/>
</dbReference>
<dbReference type="CDD" id="cd18873">
    <property type="entry name" value="NUDIX_NadM_like"/>
    <property type="match status" value="1"/>
</dbReference>